<evidence type="ECO:0000256" key="1">
    <source>
        <dbReference type="SAM" id="MobiDB-lite"/>
    </source>
</evidence>
<comment type="caution">
    <text evidence="3">The sequence shown here is derived from an EMBL/GenBank/DDBJ whole genome shotgun (WGS) entry which is preliminary data.</text>
</comment>
<feature type="region of interest" description="Disordered" evidence="1">
    <location>
        <begin position="348"/>
        <end position="370"/>
    </location>
</feature>
<dbReference type="Pfam" id="PF02721">
    <property type="entry name" value="DUF223"/>
    <property type="match status" value="1"/>
</dbReference>
<dbReference type="EMBL" id="QGKX02001521">
    <property type="protein sequence ID" value="KAF3512409.1"/>
    <property type="molecule type" value="Genomic_DNA"/>
</dbReference>
<sequence length="400" mass="45548">MSRVQKVSYLSELKSYRIDCSIQVKVLHTWKQTNAGYVETLEIVFDDKKGDKIQATCKHAYLISLGSKCVVDVIGQDLDVGELQIIQCQNGKILKKIEFTLRDMSDQRLACCLWGKFVEMLEPYSEESQMGVVVCLIMFAKIGSFREVVINPTIQEADDLKEAFKYDDSSMSMVESNQDDNQMVKAEKKINIYRWNEYEDKTIVELLKSTHIEKCKVIATIYVVDTRPWVVLFCKISATDVIANMIVDESATKILNESATKILNGSLDEIEDPELLPRSIKDVLGKTFKFGITIEKENIDYGVEYYKVFKVWSIANLITVGEMSDTTSAKETTLTIGDEGSQMIEGEESSVLNTPSSKCAQEERDEVPELTSTSKKLSLLLHQRRCVLRLSRLRSFQKRR</sequence>
<dbReference type="Proteomes" id="UP000712600">
    <property type="component" value="Unassembled WGS sequence"/>
</dbReference>
<feature type="compositionally biased region" description="Polar residues" evidence="1">
    <location>
        <begin position="350"/>
        <end position="359"/>
    </location>
</feature>
<name>A0A8S9PAC2_BRACR</name>
<evidence type="ECO:0000313" key="4">
    <source>
        <dbReference type="Proteomes" id="UP000712600"/>
    </source>
</evidence>
<gene>
    <name evidence="3" type="ORF">F2Q69_00006168</name>
</gene>
<evidence type="ECO:0000313" key="3">
    <source>
        <dbReference type="EMBL" id="KAF3512409.1"/>
    </source>
</evidence>
<dbReference type="CDD" id="cd04481">
    <property type="entry name" value="RPA1_DBD_B_like"/>
    <property type="match status" value="1"/>
</dbReference>
<dbReference type="InterPro" id="IPR012340">
    <property type="entry name" value="NA-bd_OB-fold"/>
</dbReference>
<reference evidence="3" key="1">
    <citation type="submission" date="2019-12" db="EMBL/GenBank/DDBJ databases">
        <title>Genome sequencing and annotation of Brassica cretica.</title>
        <authorList>
            <person name="Studholme D.J."/>
            <person name="Sarris P."/>
        </authorList>
    </citation>
    <scope>NUCLEOTIDE SEQUENCE</scope>
    <source>
        <strain evidence="3">PFS-109/04</strain>
        <tissue evidence="3">Leaf</tissue>
    </source>
</reference>
<protein>
    <recommendedName>
        <fullName evidence="2">Replication protein A 70 kDa DNA-binding subunit B/D first OB fold domain-containing protein</fullName>
    </recommendedName>
</protein>
<organism evidence="3 4">
    <name type="scientific">Brassica cretica</name>
    <name type="common">Mustard</name>
    <dbReference type="NCBI Taxonomy" id="69181"/>
    <lineage>
        <taxon>Eukaryota</taxon>
        <taxon>Viridiplantae</taxon>
        <taxon>Streptophyta</taxon>
        <taxon>Embryophyta</taxon>
        <taxon>Tracheophyta</taxon>
        <taxon>Spermatophyta</taxon>
        <taxon>Magnoliopsida</taxon>
        <taxon>eudicotyledons</taxon>
        <taxon>Gunneridae</taxon>
        <taxon>Pentapetalae</taxon>
        <taxon>rosids</taxon>
        <taxon>malvids</taxon>
        <taxon>Brassicales</taxon>
        <taxon>Brassicaceae</taxon>
        <taxon>Brassiceae</taxon>
        <taxon>Brassica</taxon>
    </lineage>
</organism>
<dbReference type="Gene3D" id="2.40.50.140">
    <property type="entry name" value="Nucleic acid-binding proteins"/>
    <property type="match status" value="2"/>
</dbReference>
<dbReference type="InterPro" id="IPR003871">
    <property type="entry name" value="RFA1B/D_OB_1st"/>
</dbReference>
<dbReference type="AlphaFoldDB" id="A0A8S9PAC2"/>
<proteinExistence type="predicted"/>
<evidence type="ECO:0000259" key="2">
    <source>
        <dbReference type="Pfam" id="PF02721"/>
    </source>
</evidence>
<dbReference type="SUPFAM" id="SSF50249">
    <property type="entry name" value="Nucleic acid-binding proteins"/>
    <property type="match status" value="2"/>
</dbReference>
<accession>A0A8S9PAC2</accession>
<feature type="domain" description="Replication protein A 70 kDa DNA-binding subunit B/D first OB fold" evidence="2">
    <location>
        <begin position="8"/>
        <end position="61"/>
    </location>
</feature>